<accession>A0A1V5T0X1</accession>
<feature type="transmembrane region" description="Helical" evidence="6">
    <location>
        <begin position="296"/>
        <end position="316"/>
    </location>
</feature>
<dbReference type="GO" id="GO:0015658">
    <property type="term" value="F:branched-chain amino acid transmembrane transporter activity"/>
    <property type="evidence" value="ECO:0007669"/>
    <property type="project" value="InterPro"/>
</dbReference>
<feature type="transmembrane region" description="Helical" evidence="6">
    <location>
        <begin position="34"/>
        <end position="54"/>
    </location>
</feature>
<dbReference type="PANTHER" id="PTHR30482">
    <property type="entry name" value="HIGH-AFFINITY BRANCHED-CHAIN AMINO ACID TRANSPORT SYSTEM PERMEASE"/>
    <property type="match status" value="1"/>
</dbReference>
<dbReference type="Pfam" id="PF02653">
    <property type="entry name" value="BPD_transp_2"/>
    <property type="match status" value="1"/>
</dbReference>
<evidence type="ECO:0000256" key="3">
    <source>
        <dbReference type="ARBA" id="ARBA00022692"/>
    </source>
</evidence>
<feature type="transmembrane region" description="Helical" evidence="6">
    <location>
        <begin position="176"/>
        <end position="193"/>
    </location>
</feature>
<dbReference type="CDD" id="cd06581">
    <property type="entry name" value="TM_PBP1_LivM_like"/>
    <property type="match status" value="1"/>
</dbReference>
<feature type="transmembrane region" description="Helical" evidence="6">
    <location>
        <begin position="223"/>
        <end position="244"/>
    </location>
</feature>
<feature type="transmembrane region" description="Helical" evidence="6">
    <location>
        <begin position="104"/>
        <end position="125"/>
    </location>
</feature>
<evidence type="ECO:0000256" key="1">
    <source>
        <dbReference type="ARBA" id="ARBA00004651"/>
    </source>
</evidence>
<keyword evidence="5 6" id="KW-0472">Membrane</keyword>
<dbReference type="InterPro" id="IPR001851">
    <property type="entry name" value="ABC_transp_permease"/>
</dbReference>
<feature type="transmembrane region" description="Helical" evidence="6">
    <location>
        <begin position="137"/>
        <end position="156"/>
    </location>
</feature>
<reference evidence="7" key="1">
    <citation type="submission" date="2017-02" db="EMBL/GenBank/DDBJ databases">
        <title>Delving into the versatile metabolic prowess of the omnipresent phylum Bacteroidetes.</title>
        <authorList>
            <person name="Nobu M.K."/>
            <person name="Mei R."/>
            <person name="Narihiro T."/>
            <person name="Kuroda K."/>
            <person name="Liu W.-T."/>
        </authorList>
    </citation>
    <scope>NUCLEOTIDE SEQUENCE</scope>
    <source>
        <strain evidence="7">ADurb.Bin276</strain>
    </source>
</reference>
<comment type="subcellular location">
    <subcellularLocation>
        <location evidence="1">Cell membrane</location>
        <topology evidence="1">Multi-pass membrane protein</topology>
    </subcellularLocation>
</comment>
<gene>
    <name evidence="7" type="primary">livH_2</name>
    <name evidence="7" type="ORF">BWY41_00641</name>
</gene>
<keyword evidence="3 6" id="KW-0812">Transmembrane</keyword>
<dbReference type="InterPro" id="IPR043428">
    <property type="entry name" value="LivM-like"/>
</dbReference>
<proteinExistence type="predicted"/>
<feature type="transmembrane region" description="Helical" evidence="6">
    <location>
        <begin position="61"/>
        <end position="84"/>
    </location>
</feature>
<keyword evidence="2" id="KW-1003">Cell membrane</keyword>
<keyword evidence="4 6" id="KW-1133">Transmembrane helix</keyword>
<evidence type="ECO:0000256" key="4">
    <source>
        <dbReference type="ARBA" id="ARBA00022989"/>
    </source>
</evidence>
<name>A0A1V5T0X1_9BACT</name>
<evidence type="ECO:0000256" key="2">
    <source>
        <dbReference type="ARBA" id="ARBA00022475"/>
    </source>
</evidence>
<organism evidence="7">
    <name type="scientific">Candidatus Atribacter allofermentans</name>
    <dbReference type="NCBI Taxonomy" id="1852833"/>
    <lineage>
        <taxon>Bacteria</taxon>
        <taxon>Pseudomonadati</taxon>
        <taxon>Atribacterota</taxon>
        <taxon>Atribacteria</taxon>
        <taxon>Atribacterales</taxon>
        <taxon>Atribacteraceae</taxon>
        <taxon>Atribacter</taxon>
    </lineage>
</organism>
<dbReference type="Proteomes" id="UP000485569">
    <property type="component" value="Unassembled WGS sequence"/>
</dbReference>
<dbReference type="GO" id="GO:0005886">
    <property type="term" value="C:plasma membrane"/>
    <property type="evidence" value="ECO:0007669"/>
    <property type="project" value="UniProtKB-SubCell"/>
</dbReference>
<evidence type="ECO:0000256" key="5">
    <source>
        <dbReference type="ARBA" id="ARBA00023136"/>
    </source>
</evidence>
<sequence>MNQKRRIIPEFWFIIGGCLLFLIIFILSRTLNRYLIHIIVLMGIYSIATVSLNLTNGYTGLFSLGHAAFMAIGAYTSTLLAFPLHLRESYELPLLPAFLTGADGAMPFIVALIAGGVFAALSAILIGAPVLRLRGHYLSVASLGFMVIVTTFAKTLKGITRGSMGINAIPSYTNIYWTYLWLLIAIYVVWRIVHSRFGRAMMAIRDDETAAQVLGIFPMKYKLLSFVVGAFFAGVAGGLFAHFTKAIRPFEFSFAMTFQIVIMLIVGGMGTMSGPLVGTFSLMAFRYALKPVEEHLKVYGFIELVYAALLIIIMLWKPEGIMGKRQLKR</sequence>
<feature type="transmembrane region" description="Helical" evidence="6">
    <location>
        <begin position="256"/>
        <end position="284"/>
    </location>
</feature>
<dbReference type="PANTHER" id="PTHR30482:SF10">
    <property type="entry name" value="HIGH-AFFINITY BRANCHED-CHAIN AMINO ACID TRANSPORT PROTEIN BRAE"/>
    <property type="match status" value="1"/>
</dbReference>
<feature type="transmembrane region" description="Helical" evidence="6">
    <location>
        <begin position="7"/>
        <end position="28"/>
    </location>
</feature>
<protein>
    <submittedName>
        <fullName evidence="7">High-affinity branched-chain amino acid transport system permease protein LivH</fullName>
    </submittedName>
</protein>
<comment type="caution">
    <text evidence="7">The sequence shown here is derived from an EMBL/GenBank/DDBJ whole genome shotgun (WGS) entry which is preliminary data.</text>
</comment>
<dbReference type="EMBL" id="MWBQ01000037">
    <property type="protein sequence ID" value="OQA60419.1"/>
    <property type="molecule type" value="Genomic_DNA"/>
</dbReference>
<dbReference type="AlphaFoldDB" id="A0A1V5T0X1"/>
<evidence type="ECO:0000256" key="6">
    <source>
        <dbReference type="SAM" id="Phobius"/>
    </source>
</evidence>
<evidence type="ECO:0000313" key="7">
    <source>
        <dbReference type="EMBL" id="OQA60419.1"/>
    </source>
</evidence>